<dbReference type="EMBL" id="VIKS01000014">
    <property type="protein sequence ID" value="TQV84360.1"/>
    <property type="molecule type" value="Genomic_DNA"/>
</dbReference>
<keyword evidence="2" id="KW-1133">Transmembrane helix</keyword>
<comment type="caution">
    <text evidence="3">The sequence shown here is derived from an EMBL/GenBank/DDBJ whole genome shotgun (WGS) entry which is preliminary data.</text>
</comment>
<feature type="compositionally biased region" description="Polar residues" evidence="1">
    <location>
        <begin position="1"/>
        <end position="19"/>
    </location>
</feature>
<keyword evidence="2" id="KW-0812">Transmembrane</keyword>
<evidence type="ECO:0000256" key="1">
    <source>
        <dbReference type="SAM" id="MobiDB-lite"/>
    </source>
</evidence>
<evidence type="ECO:0000313" key="3">
    <source>
        <dbReference type="EMBL" id="TQV84360.1"/>
    </source>
</evidence>
<keyword evidence="2" id="KW-0472">Membrane</keyword>
<feature type="transmembrane region" description="Helical" evidence="2">
    <location>
        <begin position="67"/>
        <end position="84"/>
    </location>
</feature>
<accession>A0A545U4F3</accession>
<keyword evidence="4" id="KW-1185">Reference proteome</keyword>
<dbReference type="RefSeq" id="WP_142933908.1">
    <property type="nucleotide sequence ID" value="NZ_ML660170.1"/>
</dbReference>
<gene>
    <name evidence="3" type="ORF">FLL46_22305</name>
</gene>
<reference evidence="3 4" key="1">
    <citation type="submission" date="2019-07" db="EMBL/GenBank/DDBJ databases">
        <title>Draft genome for Aliikangiella sp. M105.</title>
        <authorList>
            <person name="Wang G."/>
        </authorList>
    </citation>
    <scope>NUCLEOTIDE SEQUENCE [LARGE SCALE GENOMIC DNA]</scope>
    <source>
        <strain evidence="3 4">M105</strain>
    </source>
</reference>
<evidence type="ECO:0000256" key="2">
    <source>
        <dbReference type="SAM" id="Phobius"/>
    </source>
</evidence>
<proteinExistence type="predicted"/>
<feature type="region of interest" description="Disordered" evidence="1">
    <location>
        <begin position="1"/>
        <end position="29"/>
    </location>
</feature>
<protein>
    <submittedName>
        <fullName evidence="3">Uncharacterized protein</fullName>
    </submittedName>
</protein>
<feature type="compositionally biased region" description="Basic and acidic residues" evidence="1">
    <location>
        <begin position="20"/>
        <end position="29"/>
    </location>
</feature>
<dbReference type="Proteomes" id="UP000315439">
    <property type="component" value="Unassembled WGS sequence"/>
</dbReference>
<dbReference type="AlphaFoldDB" id="A0A545U4F3"/>
<evidence type="ECO:0000313" key="4">
    <source>
        <dbReference type="Proteomes" id="UP000315439"/>
    </source>
</evidence>
<sequence length="160" mass="17975">MANKPTITQLDTARQSQDTSLEKQLKREAQELPCSVDDDLRSSLFHQLKQQNVSEQTSDKPTRKMHFALAASVVFSLLALSVYFNSGQLQKPSPGVATQSEITAPVDSQATNLRTTKEPSIEELLFRVNNEQKLASQQLENEYKAILSDMDKIKRRIVAL</sequence>
<organism evidence="3 4">
    <name type="scientific">Aliikangiella coralliicola</name>
    <dbReference type="NCBI Taxonomy" id="2592383"/>
    <lineage>
        <taxon>Bacteria</taxon>
        <taxon>Pseudomonadati</taxon>
        <taxon>Pseudomonadota</taxon>
        <taxon>Gammaproteobacteria</taxon>
        <taxon>Oceanospirillales</taxon>
        <taxon>Pleioneaceae</taxon>
        <taxon>Aliikangiella</taxon>
    </lineage>
</organism>
<name>A0A545U4F3_9GAMM</name>